<dbReference type="Proteomes" id="UP000675881">
    <property type="component" value="Chromosome 1"/>
</dbReference>
<reference evidence="1" key="1">
    <citation type="submission" date="2021-02" db="EMBL/GenBank/DDBJ databases">
        <authorList>
            <person name="Bekaert M."/>
        </authorList>
    </citation>
    <scope>NUCLEOTIDE SEQUENCE</scope>
    <source>
        <strain evidence="1">IoA-00</strain>
    </source>
</reference>
<gene>
    <name evidence="1" type="ORF">LSAA_2086</name>
</gene>
<name>A0A7R8CG31_LEPSM</name>
<sequence length="233" mass="26163">MVLNHGSYVDRQDYGLFIIFLPFTFGFAFGFGQVSSEVIESQIKIFINEQQCLKRMICVLGASTSEDSNFVQNFHFGLSKFLEDQSFKHLSSAWEHGSLNRNCSEVQEDHCQGLSDEQLIDSFSSLSSPPPLLNRQKRGLGFIIRDLRQHPLKVPQDPHNVERCQESCEAKRSACFLYSIGTYGACFVASKLAGTIGSIACSVITLPRSIDCTLHSYFNCFRRNCGYNITTIG</sequence>
<evidence type="ECO:0000313" key="1">
    <source>
        <dbReference type="EMBL" id="CAF2771877.1"/>
    </source>
</evidence>
<dbReference type="AlphaFoldDB" id="A0A7R8CG31"/>
<evidence type="ECO:0000313" key="2">
    <source>
        <dbReference type="Proteomes" id="UP000675881"/>
    </source>
</evidence>
<dbReference type="EMBL" id="HG994580">
    <property type="protein sequence ID" value="CAF2771877.1"/>
    <property type="molecule type" value="Genomic_DNA"/>
</dbReference>
<accession>A0A7R8CG31</accession>
<keyword evidence="2" id="KW-1185">Reference proteome</keyword>
<organism evidence="1 2">
    <name type="scientific">Lepeophtheirus salmonis</name>
    <name type="common">Salmon louse</name>
    <name type="synonym">Caligus salmonis</name>
    <dbReference type="NCBI Taxonomy" id="72036"/>
    <lineage>
        <taxon>Eukaryota</taxon>
        <taxon>Metazoa</taxon>
        <taxon>Ecdysozoa</taxon>
        <taxon>Arthropoda</taxon>
        <taxon>Crustacea</taxon>
        <taxon>Multicrustacea</taxon>
        <taxon>Hexanauplia</taxon>
        <taxon>Copepoda</taxon>
        <taxon>Siphonostomatoida</taxon>
        <taxon>Caligidae</taxon>
        <taxon>Lepeophtheirus</taxon>
    </lineage>
</organism>
<proteinExistence type="predicted"/>
<protein>
    <submittedName>
        <fullName evidence="1">(salmon louse) hypothetical protein</fullName>
    </submittedName>
</protein>